<feature type="transmembrane region" description="Helical" evidence="6">
    <location>
        <begin position="501"/>
        <end position="518"/>
    </location>
</feature>
<feature type="transmembrane region" description="Helical" evidence="6">
    <location>
        <begin position="195"/>
        <end position="223"/>
    </location>
</feature>
<evidence type="ECO:0000313" key="10">
    <source>
        <dbReference type="Proteomes" id="UP001314229"/>
    </source>
</evidence>
<feature type="transmembrane region" description="Helical" evidence="6">
    <location>
        <begin position="530"/>
        <end position="551"/>
    </location>
</feature>
<feature type="transmembrane region" description="Helical" evidence="6">
    <location>
        <begin position="468"/>
        <end position="489"/>
    </location>
</feature>
<evidence type="ECO:0000313" key="9">
    <source>
        <dbReference type="EMBL" id="CAK6973423.1"/>
    </source>
</evidence>
<reference evidence="9 10" key="1">
    <citation type="submission" date="2024-01" db="EMBL/GenBank/DDBJ databases">
        <authorList>
            <person name="Alioto T."/>
            <person name="Alioto T."/>
            <person name="Gomez Garrido J."/>
        </authorList>
    </citation>
    <scope>NUCLEOTIDE SEQUENCE [LARGE SCALE GENOMIC DNA]</scope>
</reference>
<dbReference type="InterPro" id="IPR012496">
    <property type="entry name" value="TMC_dom"/>
</dbReference>
<dbReference type="EMBL" id="CAWUFR010000230">
    <property type="protein sequence ID" value="CAK6973423.1"/>
    <property type="molecule type" value="Genomic_DNA"/>
</dbReference>
<feature type="transmembrane region" description="Helical" evidence="6">
    <location>
        <begin position="427"/>
        <end position="448"/>
    </location>
</feature>
<keyword evidence="10" id="KW-1185">Reference proteome</keyword>
<feature type="transmembrane region" description="Helical" evidence="6">
    <location>
        <begin position="253"/>
        <end position="271"/>
    </location>
</feature>
<keyword evidence="5 6" id="KW-0472">Membrane</keyword>
<evidence type="ECO:0000256" key="1">
    <source>
        <dbReference type="ARBA" id="ARBA00004141"/>
    </source>
</evidence>
<proteinExistence type="inferred from homology"/>
<dbReference type="AlphaFoldDB" id="A0AAV1PPH8"/>
<feature type="transmembrane region" description="Helical" evidence="6">
    <location>
        <begin position="152"/>
        <end position="174"/>
    </location>
</feature>
<feature type="transmembrane region" description="Helical" evidence="6">
    <location>
        <begin position="114"/>
        <end position="132"/>
    </location>
</feature>
<feature type="region of interest" description="Disordered" evidence="7">
    <location>
        <begin position="43"/>
        <end position="68"/>
    </location>
</feature>
<dbReference type="GO" id="GO:0005886">
    <property type="term" value="C:plasma membrane"/>
    <property type="evidence" value="ECO:0007669"/>
    <property type="project" value="InterPro"/>
</dbReference>
<comment type="caution">
    <text evidence="9">The sequence shown here is derived from an EMBL/GenBank/DDBJ whole genome shotgun (WGS) entry which is preliminary data.</text>
</comment>
<feature type="transmembrane region" description="Helical" evidence="6">
    <location>
        <begin position="572"/>
        <end position="593"/>
    </location>
</feature>
<keyword evidence="3 6" id="KW-0812">Transmembrane</keyword>
<evidence type="ECO:0000256" key="3">
    <source>
        <dbReference type="ARBA" id="ARBA00022692"/>
    </source>
</evidence>
<accession>A0AAV1PPH8</accession>
<dbReference type="Pfam" id="PF07810">
    <property type="entry name" value="TMC"/>
    <property type="match status" value="1"/>
</dbReference>
<feature type="transmembrane region" description="Helical" evidence="6">
    <location>
        <begin position="387"/>
        <end position="407"/>
    </location>
</feature>
<organism evidence="9 10">
    <name type="scientific">Scomber scombrus</name>
    <name type="common">Atlantic mackerel</name>
    <name type="synonym">Scomber vernalis</name>
    <dbReference type="NCBI Taxonomy" id="13677"/>
    <lineage>
        <taxon>Eukaryota</taxon>
        <taxon>Metazoa</taxon>
        <taxon>Chordata</taxon>
        <taxon>Craniata</taxon>
        <taxon>Vertebrata</taxon>
        <taxon>Euteleostomi</taxon>
        <taxon>Actinopterygii</taxon>
        <taxon>Neopterygii</taxon>
        <taxon>Teleostei</taxon>
        <taxon>Neoteleostei</taxon>
        <taxon>Acanthomorphata</taxon>
        <taxon>Pelagiaria</taxon>
        <taxon>Scombriformes</taxon>
        <taxon>Scombridae</taxon>
        <taxon>Scomber</taxon>
    </lineage>
</organism>
<evidence type="ECO:0000259" key="8">
    <source>
        <dbReference type="Pfam" id="PF07810"/>
    </source>
</evidence>
<evidence type="ECO:0000256" key="5">
    <source>
        <dbReference type="ARBA" id="ARBA00023136"/>
    </source>
</evidence>
<sequence>MEERNDVSLMRLLSEESACSTVSSDTYEYYQTEIFDQLPSIQATRPEQNRSEEQLEHGNLSRGPRDKASTVPLRNLAVCIQAKRDARERRKMQISNIGFWESWRRSQTSSRKRVWAQMGGAIASLLPWQHTLHAIEGRFGVGVKAYFVFLRYLIFLNVLYCALILGFILGPTIFYGRGSNSELLRFGGNDSVLDFILGSVKFFACVCSLFVFCFPSCNLVSFFSLQGYLDRSPVFYSFYTRGSLDLFCLNTPLLYLAGIFAILFLSVMMVVRRTIVGYKHTWMLGRRHRMNVSYKIFCGWDFTIQYHAAAKLKGSFIRNDIKLFLEEQNFSMREAKRTLKQWAHLYLLRVTLNLLVLSLLGGAFYLIHFATVKSQSTVATNDPLVKLLLQYLPPITITFINLFLPHVFRKISSFEDYSFTMQVNATLVRSIFLKLASLGIYLYFVIIGPPVGPNSPPKCRENQFGREMYKLCIFNFLITFCNTFFLNYPRKLLRKKYPSSFLARLLGKQHFLIPFNVLDLVYAQTVSWVGVYYCPLLPLIGTITLIVTLYIKKFMVLHCCEAEQRMFRASSSSVLFYFMLLLGLLMATVTLGFDLYKYKPL</sequence>
<protein>
    <recommendedName>
        <fullName evidence="6">Transmembrane channel-like protein</fullName>
    </recommendedName>
</protein>
<evidence type="ECO:0000256" key="2">
    <source>
        <dbReference type="ARBA" id="ARBA00006510"/>
    </source>
</evidence>
<feature type="domain" description="TMC" evidence="8">
    <location>
        <begin position="459"/>
        <end position="570"/>
    </location>
</feature>
<keyword evidence="4 6" id="KW-1133">Transmembrane helix</keyword>
<feature type="transmembrane region" description="Helical" evidence="6">
    <location>
        <begin position="346"/>
        <end position="367"/>
    </location>
</feature>
<dbReference type="PANTHER" id="PTHR23302">
    <property type="entry name" value="TRANSMEMBRANE CHANNEL-RELATED"/>
    <property type="match status" value="1"/>
</dbReference>
<feature type="compositionally biased region" description="Basic and acidic residues" evidence="7">
    <location>
        <begin position="47"/>
        <end position="56"/>
    </location>
</feature>
<evidence type="ECO:0000256" key="4">
    <source>
        <dbReference type="ARBA" id="ARBA00022989"/>
    </source>
</evidence>
<name>A0AAV1PPH8_SCOSC</name>
<dbReference type="Proteomes" id="UP001314229">
    <property type="component" value="Unassembled WGS sequence"/>
</dbReference>
<comment type="subcellular location">
    <subcellularLocation>
        <location evidence="1 6">Membrane</location>
        <topology evidence="1 6">Multi-pass membrane protein</topology>
    </subcellularLocation>
</comment>
<evidence type="ECO:0000256" key="6">
    <source>
        <dbReference type="RuleBase" id="RU310713"/>
    </source>
</evidence>
<gene>
    <name evidence="9" type="ORF">FSCOSCO3_A036607</name>
</gene>
<dbReference type="InterPro" id="IPR038900">
    <property type="entry name" value="TMC"/>
</dbReference>
<evidence type="ECO:0000256" key="7">
    <source>
        <dbReference type="SAM" id="MobiDB-lite"/>
    </source>
</evidence>
<comment type="similarity">
    <text evidence="2 6">Belongs to the TMC family.</text>
</comment>
<dbReference type="GO" id="GO:0008381">
    <property type="term" value="F:mechanosensitive monoatomic ion channel activity"/>
    <property type="evidence" value="ECO:0007669"/>
    <property type="project" value="TreeGrafter"/>
</dbReference>
<dbReference type="PANTHER" id="PTHR23302:SF66">
    <property type="entry name" value="TRANSMEMBRANE CHANNEL-LIKE PROTEIN"/>
    <property type="match status" value="1"/>
</dbReference>